<evidence type="ECO:0000313" key="3">
    <source>
        <dbReference type="Proteomes" id="UP000257109"/>
    </source>
</evidence>
<sequence length="150" mass="17483">MWKKNGGSRRRNHSKKFTKENKGKSKLVCYECKKPRVFKPMCLNLEKEKEKKPHFKKKKGLMETLEEFDLSPFEEEDEVNICLMDDTTSKDDENDEESGCRGRNFKKTFDDEEGRTGLYPKQKGLKHNLLSISQLCDSGFDVSFNNGECI</sequence>
<dbReference type="AlphaFoldDB" id="A0A371F4A1"/>
<evidence type="ECO:0000313" key="2">
    <source>
        <dbReference type="EMBL" id="RDX73137.1"/>
    </source>
</evidence>
<name>A0A371F4A1_MUCPR</name>
<feature type="region of interest" description="Disordered" evidence="1">
    <location>
        <begin position="1"/>
        <end position="22"/>
    </location>
</feature>
<keyword evidence="3" id="KW-1185">Reference proteome</keyword>
<dbReference type="EMBL" id="QJKJ01010631">
    <property type="protein sequence ID" value="RDX73137.1"/>
    <property type="molecule type" value="Genomic_DNA"/>
</dbReference>
<gene>
    <name evidence="2" type="ORF">CR513_47290</name>
</gene>
<feature type="non-terminal residue" evidence="2">
    <location>
        <position position="1"/>
    </location>
</feature>
<protein>
    <submittedName>
        <fullName evidence="2">Uncharacterized protein</fullName>
    </submittedName>
</protein>
<comment type="caution">
    <text evidence="2">The sequence shown here is derived from an EMBL/GenBank/DDBJ whole genome shotgun (WGS) entry which is preliminary data.</text>
</comment>
<feature type="non-terminal residue" evidence="2">
    <location>
        <position position="150"/>
    </location>
</feature>
<organism evidence="2 3">
    <name type="scientific">Mucuna pruriens</name>
    <name type="common">Velvet bean</name>
    <name type="synonym">Dolichos pruriens</name>
    <dbReference type="NCBI Taxonomy" id="157652"/>
    <lineage>
        <taxon>Eukaryota</taxon>
        <taxon>Viridiplantae</taxon>
        <taxon>Streptophyta</taxon>
        <taxon>Embryophyta</taxon>
        <taxon>Tracheophyta</taxon>
        <taxon>Spermatophyta</taxon>
        <taxon>Magnoliopsida</taxon>
        <taxon>eudicotyledons</taxon>
        <taxon>Gunneridae</taxon>
        <taxon>Pentapetalae</taxon>
        <taxon>rosids</taxon>
        <taxon>fabids</taxon>
        <taxon>Fabales</taxon>
        <taxon>Fabaceae</taxon>
        <taxon>Papilionoideae</taxon>
        <taxon>50 kb inversion clade</taxon>
        <taxon>NPAAA clade</taxon>
        <taxon>indigoferoid/millettioid clade</taxon>
        <taxon>Phaseoleae</taxon>
        <taxon>Mucuna</taxon>
    </lineage>
</organism>
<feature type="compositionally biased region" description="Basic residues" evidence="1">
    <location>
        <begin position="1"/>
        <end position="16"/>
    </location>
</feature>
<accession>A0A371F4A1</accession>
<reference evidence="2" key="1">
    <citation type="submission" date="2018-05" db="EMBL/GenBank/DDBJ databases">
        <title>Draft genome of Mucuna pruriens seed.</title>
        <authorList>
            <person name="Nnadi N.E."/>
            <person name="Vos R."/>
            <person name="Hasami M.H."/>
            <person name="Devisetty U.K."/>
            <person name="Aguiy J.C."/>
        </authorList>
    </citation>
    <scope>NUCLEOTIDE SEQUENCE [LARGE SCALE GENOMIC DNA]</scope>
    <source>
        <strain evidence="2">JCA_2017</strain>
    </source>
</reference>
<evidence type="ECO:0000256" key="1">
    <source>
        <dbReference type="SAM" id="MobiDB-lite"/>
    </source>
</evidence>
<proteinExistence type="predicted"/>
<feature type="region of interest" description="Disordered" evidence="1">
    <location>
        <begin position="86"/>
        <end position="117"/>
    </location>
</feature>
<dbReference type="Proteomes" id="UP000257109">
    <property type="component" value="Unassembled WGS sequence"/>
</dbReference>